<reference evidence="2" key="8">
    <citation type="journal article" date="2005" name="Science">
        <title>Antisense Transcription in the Mammalian Transcriptome.</title>
        <authorList>
            <consortium name="RIKEN Genome Exploration Research Group and Genome Science Group (Genome Network Project Core Group) and the FANTOM Consortium"/>
        </authorList>
    </citation>
    <scope>NUCLEOTIDE SEQUENCE</scope>
    <source>
        <strain evidence="2">C57BL/6J</strain>
        <tissue evidence="2">Cortex</tissue>
    </source>
</reference>
<name>Q3UNB1_MOUSE</name>
<feature type="region of interest" description="Disordered" evidence="1">
    <location>
        <begin position="1"/>
        <end position="110"/>
    </location>
</feature>
<protein>
    <submittedName>
        <fullName evidence="2">Uncharacterized protein</fullName>
    </submittedName>
</protein>
<feature type="compositionally biased region" description="Low complexity" evidence="1">
    <location>
        <begin position="31"/>
        <end position="43"/>
    </location>
</feature>
<accession>Q3UNB1</accession>
<gene>
    <name evidence="3" type="primary">G630022F23Rik</name>
    <name evidence="3" type="synonym">Fgfr3</name>
</gene>
<sequence length="140" mass="14632">MTLFQEAAAAGERGAGAPGGAHRHLPPPAAPAALAPPREAAPPSMRGLWPPRYKGAAVRASARVGRQLTERKPPFARPPARPLLCFATLPPGTAGGRARRTSGQPRNAERTVAPFRILGLRAPFEGIQVSHRTLVASGTT</sequence>
<reference evidence="2" key="5">
    <citation type="journal article" date="2002" name="Nature">
        <title>Analysis of the mouse transcriptome based on functional annotation of 60,770 full-length cDNAs.</title>
        <authorList>
            <consortium name="The FANTOM Consortium and the RIKEN Genome Exploration Research Group Phase I and II Team"/>
        </authorList>
    </citation>
    <scope>NUCLEOTIDE SEQUENCE</scope>
    <source>
        <strain evidence="2">C57BL/6J</strain>
        <tissue evidence="2">Cortex</tissue>
    </source>
</reference>
<dbReference type="MGI" id="MGI:3704248">
    <property type="gene designation" value="G630022F23Rik"/>
</dbReference>
<dbReference type="AGR" id="MGI:3704248"/>
<reference evidence="2" key="1">
    <citation type="journal article" date="1999" name="Methods Enzymol.">
        <title>High-efficiency full-length cDNA cloning.</title>
        <authorList>
            <person name="Carninci P."/>
            <person name="Hayashizaki Y."/>
        </authorList>
    </citation>
    <scope>NUCLEOTIDE SEQUENCE</scope>
    <source>
        <strain evidence="2">C57BL/6J</strain>
        <tissue evidence="2">Cortex</tissue>
    </source>
</reference>
<reference evidence="2" key="2">
    <citation type="journal article" date="2000" name="Genome Res.">
        <title>Normalization and subtraction of cap-trapper-selected cDNAs to prepare full-length cDNA libraries for rapid discovery of new genes.</title>
        <authorList>
            <person name="Carninci P."/>
            <person name="Shibata Y."/>
            <person name="Hayatsu N."/>
            <person name="Sugahara Y."/>
            <person name="Shibata K."/>
            <person name="Itoh M."/>
            <person name="Konno H."/>
            <person name="Okazaki Y."/>
            <person name="Muramatsu M."/>
            <person name="Hayashizaki Y."/>
        </authorList>
    </citation>
    <scope>NUCLEOTIDE SEQUENCE</scope>
    <source>
        <strain evidence="2">C57BL/6J</strain>
        <tissue evidence="2">Cortex</tissue>
    </source>
</reference>
<feature type="compositionally biased region" description="Low complexity" evidence="1">
    <location>
        <begin position="1"/>
        <end position="12"/>
    </location>
</feature>
<proteinExistence type="evidence at transcript level"/>
<reference evidence="2" key="6">
    <citation type="submission" date="2004-03" db="EMBL/GenBank/DDBJ databases">
        <authorList>
            <person name="Arakawa T."/>
            <person name="Carninci P."/>
            <person name="Fukuda S."/>
            <person name="Hashizume W."/>
            <person name="Hayashida K."/>
            <person name="Hori F."/>
            <person name="Iida J."/>
            <person name="Imamura K."/>
            <person name="Imotani K."/>
            <person name="Itoh M."/>
            <person name="Kanagawa S."/>
            <person name="Kawai J."/>
            <person name="Kojima M."/>
            <person name="Konno H."/>
            <person name="Murata M."/>
            <person name="Nakamura M."/>
            <person name="Ninomiya N."/>
            <person name="Nishiyori H."/>
            <person name="Nomura K."/>
            <person name="Ohno M."/>
            <person name="Sakazume N."/>
            <person name="Sano H."/>
            <person name="Sasaki D."/>
            <person name="Shibata K."/>
            <person name="Shiraki T."/>
            <person name="Tagami M."/>
            <person name="Tagami Y."/>
            <person name="Waki K."/>
            <person name="Watahiki A."/>
            <person name="Muramatsu M."/>
            <person name="Hayashizaki Y."/>
        </authorList>
    </citation>
    <scope>NUCLEOTIDE SEQUENCE</scope>
    <source>
        <strain evidence="2">C57BL/6J</strain>
        <tissue evidence="2">Cortex</tissue>
    </source>
</reference>
<evidence type="ECO:0000313" key="2">
    <source>
        <dbReference type="EMBL" id="BAE25836.1"/>
    </source>
</evidence>
<reference evidence="2" key="7">
    <citation type="journal article" date="2005" name="Science">
        <title>The Transcriptional Landscape of the Mammalian Genome.</title>
        <authorList>
            <consortium name="The FANTOM Consortium"/>
            <consortium name="Riken Genome Exploration Research Group and Genome Science Group (Genome Network Project Core Group)"/>
        </authorList>
    </citation>
    <scope>NUCLEOTIDE SEQUENCE</scope>
    <source>
        <strain evidence="2">C57BL/6J</strain>
        <tissue evidence="2">Cortex</tissue>
    </source>
</reference>
<reference evidence="2" key="4">
    <citation type="journal article" date="2001" name="Nature">
        <title>Functional annotation of a full-length mouse cDNA collection.</title>
        <authorList>
            <consortium name="The RIKEN Genome Exploration Research Group Phase II Team and the FANTOM Consortium"/>
        </authorList>
    </citation>
    <scope>NUCLEOTIDE SEQUENCE</scope>
    <source>
        <strain evidence="2">C57BL/6J</strain>
        <tissue evidence="2">Cortex</tissue>
    </source>
</reference>
<organism evidence="2">
    <name type="scientific">Mus musculus</name>
    <name type="common">Mouse</name>
    <dbReference type="NCBI Taxonomy" id="10090"/>
    <lineage>
        <taxon>Eukaryota</taxon>
        <taxon>Metazoa</taxon>
        <taxon>Chordata</taxon>
        <taxon>Craniata</taxon>
        <taxon>Vertebrata</taxon>
        <taxon>Euteleostomi</taxon>
        <taxon>Mammalia</taxon>
        <taxon>Eutheria</taxon>
        <taxon>Euarchontoglires</taxon>
        <taxon>Glires</taxon>
        <taxon>Rodentia</taxon>
        <taxon>Myomorpha</taxon>
        <taxon>Muroidea</taxon>
        <taxon>Muridae</taxon>
        <taxon>Murinae</taxon>
        <taxon>Mus</taxon>
        <taxon>Mus</taxon>
    </lineage>
</organism>
<dbReference type="AlphaFoldDB" id="Q3UNB1"/>
<reference evidence="2" key="3">
    <citation type="journal article" date="2000" name="Genome Res.">
        <title>RIKEN integrated sequence analysis (RISA) system--384-format sequencing pipeline with 384 multicapillary sequencer.</title>
        <authorList>
            <person name="Shibata K."/>
            <person name="Itoh M."/>
            <person name="Aizawa K."/>
            <person name="Nagaoka S."/>
            <person name="Sasaki N."/>
            <person name="Carninci P."/>
            <person name="Konno H."/>
            <person name="Akiyama J."/>
            <person name="Nishi K."/>
            <person name="Kitsunai T."/>
            <person name="Tashiro H."/>
            <person name="Itoh M."/>
            <person name="Sumi N."/>
            <person name="Ishii Y."/>
            <person name="Nakamura S."/>
            <person name="Hazama M."/>
            <person name="Nishine T."/>
            <person name="Harada A."/>
            <person name="Yamamoto R."/>
            <person name="Matsumoto H."/>
            <person name="Sakaguchi S."/>
            <person name="Ikegami T."/>
            <person name="Kashiwagi K."/>
            <person name="Fujiwake S."/>
            <person name="Inoue K."/>
            <person name="Togawa Y."/>
            <person name="Izawa M."/>
            <person name="Ohara E."/>
            <person name="Watahiki M."/>
            <person name="Yoneda Y."/>
            <person name="Ishikawa T."/>
            <person name="Ozawa K."/>
            <person name="Tanaka T."/>
            <person name="Matsuura S."/>
            <person name="Kawai J."/>
            <person name="Okazaki Y."/>
            <person name="Muramatsu M."/>
            <person name="Inoue Y."/>
            <person name="Kira A."/>
            <person name="Hayashizaki Y."/>
        </authorList>
    </citation>
    <scope>NUCLEOTIDE SEQUENCE</scope>
    <source>
        <strain evidence="2">C57BL/6J</strain>
        <tissue evidence="2">Cortex</tissue>
    </source>
</reference>
<dbReference type="EMBL" id="AK144327">
    <property type="protein sequence ID" value="BAE25836.1"/>
    <property type="molecule type" value="mRNA"/>
</dbReference>
<evidence type="ECO:0000313" key="3">
    <source>
        <dbReference type="MGI" id="MGI:3704248"/>
    </source>
</evidence>
<feature type="compositionally biased region" description="Low complexity" evidence="1">
    <location>
        <begin position="55"/>
        <end position="66"/>
    </location>
</feature>
<evidence type="ECO:0000256" key="1">
    <source>
        <dbReference type="SAM" id="MobiDB-lite"/>
    </source>
</evidence>